<accession>A0A3S5AMJ9</accession>
<dbReference type="EMBL" id="CAAALY010045811">
    <property type="protein sequence ID" value="VEL20304.1"/>
    <property type="molecule type" value="Genomic_DNA"/>
</dbReference>
<dbReference type="OrthoDB" id="443915at2759"/>
<gene>
    <name evidence="2" type="ORF">PXEA_LOCUS13744</name>
</gene>
<evidence type="ECO:0000313" key="2">
    <source>
        <dbReference type="EMBL" id="VEL20304.1"/>
    </source>
</evidence>
<dbReference type="Proteomes" id="UP000784294">
    <property type="component" value="Unassembled WGS sequence"/>
</dbReference>
<reference evidence="2" key="1">
    <citation type="submission" date="2018-11" db="EMBL/GenBank/DDBJ databases">
        <authorList>
            <consortium name="Pathogen Informatics"/>
        </authorList>
    </citation>
    <scope>NUCLEOTIDE SEQUENCE</scope>
</reference>
<evidence type="ECO:0000313" key="3">
    <source>
        <dbReference type="Proteomes" id="UP000784294"/>
    </source>
</evidence>
<keyword evidence="3" id="KW-1185">Reference proteome</keyword>
<feature type="domain" description="Fibronectin type-III" evidence="1">
    <location>
        <begin position="32"/>
        <end position="127"/>
    </location>
</feature>
<dbReference type="InterPro" id="IPR013783">
    <property type="entry name" value="Ig-like_fold"/>
</dbReference>
<comment type="caution">
    <text evidence="2">The sequence shown here is derived from an EMBL/GenBank/DDBJ whole genome shotgun (WGS) entry which is preliminary data.</text>
</comment>
<dbReference type="SUPFAM" id="SSF49265">
    <property type="entry name" value="Fibronectin type III"/>
    <property type="match status" value="1"/>
</dbReference>
<protein>
    <recommendedName>
        <fullName evidence="1">Fibronectin type-III domain-containing protein</fullName>
    </recommendedName>
</protein>
<dbReference type="Gene3D" id="2.60.40.10">
    <property type="entry name" value="Immunoglobulins"/>
    <property type="match status" value="1"/>
</dbReference>
<dbReference type="SMART" id="SM00060">
    <property type="entry name" value="FN3"/>
    <property type="match status" value="1"/>
</dbReference>
<sequence>MRTSMACCVYADIRGHATRPVSFTTAACEPAAPKPPTMVACTRNTISLKWSPPQADNGARIIAYRLEYARADMESPRWTEGFYGPQRFCKLQQLFSSNEYLIRLAAINIHGQRSGLLAISTCGPSAGFTISLFPHTKNVASTKRNY</sequence>
<evidence type="ECO:0000259" key="1">
    <source>
        <dbReference type="PROSITE" id="PS50853"/>
    </source>
</evidence>
<name>A0A3S5AMJ9_9PLAT</name>
<dbReference type="AlphaFoldDB" id="A0A3S5AMJ9"/>
<dbReference type="CDD" id="cd00063">
    <property type="entry name" value="FN3"/>
    <property type="match status" value="1"/>
</dbReference>
<dbReference type="InterPro" id="IPR003961">
    <property type="entry name" value="FN3_dom"/>
</dbReference>
<dbReference type="InterPro" id="IPR036116">
    <property type="entry name" value="FN3_sf"/>
</dbReference>
<proteinExistence type="predicted"/>
<dbReference type="PROSITE" id="PS50853">
    <property type="entry name" value="FN3"/>
    <property type="match status" value="1"/>
</dbReference>
<dbReference type="Pfam" id="PF00041">
    <property type="entry name" value="fn3"/>
    <property type="match status" value="1"/>
</dbReference>
<organism evidence="2 3">
    <name type="scientific">Protopolystoma xenopodis</name>
    <dbReference type="NCBI Taxonomy" id="117903"/>
    <lineage>
        <taxon>Eukaryota</taxon>
        <taxon>Metazoa</taxon>
        <taxon>Spiralia</taxon>
        <taxon>Lophotrochozoa</taxon>
        <taxon>Platyhelminthes</taxon>
        <taxon>Monogenea</taxon>
        <taxon>Polyopisthocotylea</taxon>
        <taxon>Polystomatidea</taxon>
        <taxon>Polystomatidae</taxon>
        <taxon>Protopolystoma</taxon>
    </lineage>
</organism>